<protein>
    <submittedName>
        <fullName evidence="1">Uncharacterized protein</fullName>
    </submittedName>
</protein>
<reference evidence="2" key="1">
    <citation type="submission" date="2017-01" db="EMBL/GenBank/DDBJ databases">
        <authorList>
            <person name="Wang Y."/>
            <person name="White M."/>
            <person name="Kvist S."/>
            <person name="Moncalvo J.-M."/>
        </authorList>
    </citation>
    <scope>NUCLEOTIDE SEQUENCE [LARGE SCALE GENOMIC DNA]</scope>
    <source>
        <strain evidence="2">ID-206-W2</strain>
    </source>
</reference>
<dbReference type="EMBL" id="LSSM01003160">
    <property type="protein sequence ID" value="OMJ18875.1"/>
    <property type="molecule type" value="Genomic_DNA"/>
</dbReference>
<evidence type="ECO:0000313" key="1">
    <source>
        <dbReference type="EMBL" id="OMJ18875.1"/>
    </source>
</evidence>
<name>A0A1R1XWC9_9FUNG</name>
<dbReference type="AlphaFoldDB" id="A0A1R1XWC9"/>
<sequence>MNLFLGFVASENVYTNCLLAFPDECNRFRFKCSLLLYELFDFAPDFGVGHFMVHLMYLFCCQFFPKRLFIPLFDFYAAPYTKRNYCSHNRKL</sequence>
<accession>A0A1R1XWC9</accession>
<organism evidence="1 2">
    <name type="scientific">Smittium culicis</name>
    <dbReference type="NCBI Taxonomy" id="133412"/>
    <lineage>
        <taxon>Eukaryota</taxon>
        <taxon>Fungi</taxon>
        <taxon>Fungi incertae sedis</taxon>
        <taxon>Zoopagomycota</taxon>
        <taxon>Kickxellomycotina</taxon>
        <taxon>Harpellomycetes</taxon>
        <taxon>Harpellales</taxon>
        <taxon>Legeriomycetaceae</taxon>
        <taxon>Smittium</taxon>
    </lineage>
</organism>
<gene>
    <name evidence="1" type="ORF">AYI69_g6849</name>
</gene>
<proteinExistence type="predicted"/>
<comment type="caution">
    <text evidence="1">The sequence shown here is derived from an EMBL/GenBank/DDBJ whole genome shotgun (WGS) entry which is preliminary data.</text>
</comment>
<dbReference type="Proteomes" id="UP000187429">
    <property type="component" value="Unassembled WGS sequence"/>
</dbReference>
<evidence type="ECO:0000313" key="2">
    <source>
        <dbReference type="Proteomes" id="UP000187429"/>
    </source>
</evidence>
<keyword evidence="2" id="KW-1185">Reference proteome</keyword>